<dbReference type="OMA" id="KTHIFQM"/>
<evidence type="ECO:0000313" key="2">
    <source>
        <dbReference type="Proteomes" id="UP000326532"/>
    </source>
</evidence>
<protein>
    <recommendedName>
        <fullName evidence="3">BTB domain-containing protein</fullName>
    </recommendedName>
</protein>
<reference evidence="1 2" key="1">
    <citation type="submission" date="2019-04" db="EMBL/GenBank/DDBJ databases">
        <title>Fungal friends and foes A comparative genomics study of 23 Aspergillus species from section Flavi.</title>
        <authorList>
            <consortium name="DOE Joint Genome Institute"/>
            <person name="Kjaerbolling I."/>
            <person name="Vesth T.C."/>
            <person name="Frisvad J.C."/>
            <person name="Nybo J.L."/>
            <person name="Theobald S."/>
            <person name="Kildgaard S."/>
            <person name="Petersen T.I."/>
            <person name="Kuo A."/>
            <person name="Sato A."/>
            <person name="Lyhne E.K."/>
            <person name="Kogle M.E."/>
            <person name="Wiebenga A."/>
            <person name="Kun R.S."/>
            <person name="Lubbers R.J."/>
            <person name="Makela M.R."/>
            <person name="Barry K."/>
            <person name="Chovatia M."/>
            <person name="Clum A."/>
            <person name="Daum C."/>
            <person name="Haridas S."/>
            <person name="He G."/>
            <person name="LaButti K."/>
            <person name="Lipzen A."/>
            <person name="Mondo S."/>
            <person name="Pangilinan J."/>
            <person name="Riley R."/>
            <person name="Salamov A."/>
            <person name="Simmons B.A."/>
            <person name="Magnuson J.K."/>
            <person name="Henrissat B."/>
            <person name="Mortensen U.H."/>
            <person name="Larsen T.O."/>
            <person name="De vries R.P."/>
            <person name="Grigoriev I.V."/>
            <person name="Machida M."/>
            <person name="Baker S.E."/>
            <person name="Andersen M.R."/>
        </authorList>
    </citation>
    <scope>NUCLEOTIDE SEQUENCE [LARGE SCALE GENOMIC DNA]</scope>
    <source>
        <strain evidence="1 2">CBS 117618</strain>
    </source>
</reference>
<dbReference type="VEuPathDB" id="FungiDB:BDV34DRAFT_224425"/>
<evidence type="ECO:0000313" key="1">
    <source>
        <dbReference type="EMBL" id="KAB8206372.1"/>
    </source>
</evidence>
<proteinExistence type="predicted"/>
<organism evidence="1 2">
    <name type="scientific">Aspergillus parasiticus</name>
    <dbReference type="NCBI Taxonomy" id="5067"/>
    <lineage>
        <taxon>Eukaryota</taxon>
        <taxon>Fungi</taxon>
        <taxon>Dikarya</taxon>
        <taxon>Ascomycota</taxon>
        <taxon>Pezizomycotina</taxon>
        <taxon>Eurotiomycetes</taxon>
        <taxon>Eurotiomycetidae</taxon>
        <taxon>Eurotiales</taxon>
        <taxon>Aspergillaceae</taxon>
        <taxon>Aspergillus</taxon>
        <taxon>Aspergillus subgen. Circumdati</taxon>
    </lineage>
</organism>
<gene>
    <name evidence="1" type="ORF">BDV34DRAFT_224425</name>
</gene>
<sequence>MPDIVYEFDPDGDVTFIIKDAPESLPHNLSDFNATLLSQLYTNDADLSPAQTAKSAESPSLHIRVSSKHLTLASSQFRRTFQHGFKEGTELRSAGHVEVPICAWKPLPFLLLMAILHGQNQLVPRKLCWRHLTEMAVLVDYYECYKAVAIISSLWVEDIEKERPRLSTKESMEWLCVTWVFQRDHEFNAITINILQDSRGKITANNLPIPTEIIGEMQGIKEANIDIVIDSLHYLVDGLRHGPEVCNEQCDLIRLGILVKGNFVKRVMICPAHSITVR</sequence>
<dbReference type="Proteomes" id="UP000326532">
    <property type="component" value="Unassembled WGS sequence"/>
</dbReference>
<dbReference type="EMBL" id="ML734963">
    <property type="protein sequence ID" value="KAB8206372.1"/>
    <property type="molecule type" value="Genomic_DNA"/>
</dbReference>
<evidence type="ECO:0008006" key="3">
    <source>
        <dbReference type="Google" id="ProtNLM"/>
    </source>
</evidence>
<keyword evidence="2" id="KW-1185">Reference proteome</keyword>
<dbReference type="AlphaFoldDB" id="A0A5N6DML8"/>
<name>A0A5N6DML8_ASPPA</name>
<accession>A0A5N6DML8</accession>